<evidence type="ECO:0000259" key="8">
    <source>
        <dbReference type="SMART" id="SM00934"/>
    </source>
</evidence>
<dbReference type="Pfam" id="PF00215">
    <property type="entry name" value="OMPdecase"/>
    <property type="match status" value="1"/>
</dbReference>
<dbReference type="GO" id="GO:0006207">
    <property type="term" value="P:'de novo' pyrimidine nucleobase biosynthetic process"/>
    <property type="evidence" value="ECO:0007669"/>
    <property type="project" value="InterPro"/>
</dbReference>
<comment type="pathway">
    <text evidence="1">Pyrimidine metabolism; UMP biosynthesis via de novo pathway; UMP from orotate: step 2/2.</text>
</comment>
<dbReference type="EMBL" id="RJKN01000009">
    <property type="protein sequence ID" value="ROP26806.1"/>
    <property type="molecule type" value="Genomic_DNA"/>
</dbReference>
<comment type="caution">
    <text evidence="9">The sequence shown here is derived from an EMBL/GenBank/DDBJ whole genome shotgun (WGS) entry which is preliminary data.</text>
</comment>
<dbReference type="Gene3D" id="3.20.20.70">
    <property type="entry name" value="Aldolase class I"/>
    <property type="match status" value="1"/>
</dbReference>
<dbReference type="InterPro" id="IPR013785">
    <property type="entry name" value="Aldolase_TIM"/>
</dbReference>
<keyword evidence="3" id="KW-0210">Decarboxylase</keyword>
<dbReference type="InterPro" id="IPR001754">
    <property type="entry name" value="OMPdeCOase_dom"/>
</dbReference>
<evidence type="ECO:0000313" key="10">
    <source>
        <dbReference type="Proteomes" id="UP000276232"/>
    </source>
</evidence>
<keyword evidence="5" id="KW-0456">Lyase</keyword>
<sequence>MSPVTPVSPGSAGTGARRPFGARLSEASAALGPLAVGVDPHPGLLDAWGLPDDPSGLERFALTCLEALGGTVAAVKPQAAFFERHGSRGVAVLERLLAGLADAGTLSVLDVKRGDVGSTMTAYAQASLADGAPLAADAVTLSPFLGVGSLRPALDLAAATGRGVFVLALTSNPEGAAVQHARDAGGVAVAAAVARAAAAENAGALARGELGSVGLVVGATTGTAAADLGVDLVGCGGPLLAPGVGAQGAGPAELAQVFGPARGQVLATSSRAVLAAGPSVGALRAAARDAAERCALALAP</sequence>
<dbReference type="AlphaFoldDB" id="A0A3N1G9A2"/>
<feature type="domain" description="Orotidine 5'-phosphate decarboxylase" evidence="8">
    <location>
        <begin position="33"/>
        <end position="286"/>
    </location>
</feature>
<evidence type="ECO:0000256" key="2">
    <source>
        <dbReference type="ARBA" id="ARBA00008847"/>
    </source>
</evidence>
<dbReference type="InterPro" id="IPR011060">
    <property type="entry name" value="RibuloseP-bd_barrel"/>
</dbReference>
<dbReference type="EC" id="4.1.1.23" evidence="7"/>
<reference evidence="9 10" key="1">
    <citation type="journal article" date="2015" name="Stand. Genomic Sci.">
        <title>Genomic Encyclopedia of Bacterial and Archaeal Type Strains, Phase III: the genomes of soil and plant-associated and newly described type strains.</title>
        <authorList>
            <person name="Whitman W.B."/>
            <person name="Woyke T."/>
            <person name="Klenk H.P."/>
            <person name="Zhou Y."/>
            <person name="Lilburn T.G."/>
            <person name="Beck B.J."/>
            <person name="De Vos P."/>
            <person name="Vandamme P."/>
            <person name="Eisen J.A."/>
            <person name="Garrity G."/>
            <person name="Hugenholtz P."/>
            <person name="Kyrpides N.C."/>
        </authorList>
    </citation>
    <scope>NUCLEOTIDE SEQUENCE [LARGE SCALE GENOMIC DNA]</scope>
    <source>
        <strain evidence="9 10">CECT 7306</strain>
    </source>
</reference>
<dbReference type="Proteomes" id="UP000276232">
    <property type="component" value="Unassembled WGS sequence"/>
</dbReference>
<evidence type="ECO:0000256" key="6">
    <source>
        <dbReference type="ARBA" id="ARBA00049157"/>
    </source>
</evidence>
<proteinExistence type="inferred from homology"/>
<dbReference type="GO" id="GO:0004590">
    <property type="term" value="F:orotidine-5'-phosphate decarboxylase activity"/>
    <property type="evidence" value="ECO:0007669"/>
    <property type="project" value="UniProtKB-UniRule"/>
</dbReference>
<dbReference type="NCBIfam" id="TIGR02127">
    <property type="entry name" value="pyrF_sub2"/>
    <property type="match status" value="1"/>
</dbReference>
<organism evidence="9 10">
    <name type="scientific">Pseudokineococcus lusitanus</name>
    <dbReference type="NCBI Taxonomy" id="763993"/>
    <lineage>
        <taxon>Bacteria</taxon>
        <taxon>Bacillati</taxon>
        <taxon>Actinomycetota</taxon>
        <taxon>Actinomycetes</taxon>
        <taxon>Kineosporiales</taxon>
        <taxon>Kineosporiaceae</taxon>
        <taxon>Pseudokineococcus</taxon>
    </lineage>
</organism>
<keyword evidence="10" id="KW-1185">Reference proteome</keyword>
<name>A0A3N1G9A2_9ACTN</name>
<dbReference type="FunCoup" id="A0A3N1G9A2">
    <property type="interactions" value="85"/>
</dbReference>
<evidence type="ECO:0000256" key="5">
    <source>
        <dbReference type="ARBA" id="ARBA00023239"/>
    </source>
</evidence>
<dbReference type="RefSeq" id="WP_241967215.1">
    <property type="nucleotide sequence ID" value="NZ_RJKN01000009.1"/>
</dbReference>
<dbReference type="CDD" id="cd04725">
    <property type="entry name" value="OMP_decarboxylase_like"/>
    <property type="match status" value="1"/>
</dbReference>
<dbReference type="InterPro" id="IPR011995">
    <property type="entry name" value="OMPdecase_type-2"/>
</dbReference>
<evidence type="ECO:0000256" key="4">
    <source>
        <dbReference type="ARBA" id="ARBA00022975"/>
    </source>
</evidence>
<dbReference type="GO" id="GO:0044205">
    <property type="term" value="P:'de novo' UMP biosynthetic process"/>
    <property type="evidence" value="ECO:0007669"/>
    <property type="project" value="UniProtKB-UniPathway"/>
</dbReference>
<comment type="similarity">
    <text evidence="2">Belongs to the OMP decarboxylase family. Type 2 subfamily.</text>
</comment>
<evidence type="ECO:0000256" key="3">
    <source>
        <dbReference type="ARBA" id="ARBA00022793"/>
    </source>
</evidence>
<dbReference type="SMART" id="SM00934">
    <property type="entry name" value="OMPdecase"/>
    <property type="match status" value="1"/>
</dbReference>
<dbReference type="PANTHER" id="PTHR43375:SF1">
    <property type="entry name" value="OROTIDINE 5'-PHOSPHATE DECARBOXYLASE"/>
    <property type="match status" value="1"/>
</dbReference>
<dbReference type="SUPFAM" id="SSF51366">
    <property type="entry name" value="Ribulose-phoshate binding barrel"/>
    <property type="match status" value="1"/>
</dbReference>
<evidence type="ECO:0000256" key="7">
    <source>
        <dbReference type="NCBIfam" id="TIGR02127"/>
    </source>
</evidence>
<comment type="catalytic activity">
    <reaction evidence="6">
        <text>orotidine 5'-phosphate + H(+) = UMP + CO2</text>
        <dbReference type="Rhea" id="RHEA:11596"/>
        <dbReference type="ChEBI" id="CHEBI:15378"/>
        <dbReference type="ChEBI" id="CHEBI:16526"/>
        <dbReference type="ChEBI" id="CHEBI:57538"/>
        <dbReference type="ChEBI" id="CHEBI:57865"/>
        <dbReference type="EC" id="4.1.1.23"/>
    </reaction>
</comment>
<gene>
    <name evidence="9" type="ORF">EDC03_3043</name>
</gene>
<evidence type="ECO:0000313" key="9">
    <source>
        <dbReference type="EMBL" id="ROP26806.1"/>
    </source>
</evidence>
<protein>
    <recommendedName>
        <fullName evidence="7">Orotidine-5'-phosphate decarboxylase</fullName>
        <ecNumber evidence="7">4.1.1.23</ecNumber>
    </recommendedName>
</protein>
<accession>A0A3N1G9A2</accession>
<dbReference type="InParanoid" id="A0A3N1G9A2"/>
<evidence type="ECO:0000256" key="1">
    <source>
        <dbReference type="ARBA" id="ARBA00004861"/>
    </source>
</evidence>
<dbReference type="UniPathway" id="UPA00070">
    <property type="reaction ID" value="UER00120"/>
</dbReference>
<keyword evidence="4" id="KW-0665">Pyrimidine biosynthesis</keyword>
<dbReference type="PANTHER" id="PTHR43375">
    <property type="entry name" value="OROTIDINE 5'-PHOSPHATE DECARBOXYLASE"/>
    <property type="match status" value="1"/>
</dbReference>